<protein>
    <submittedName>
        <fullName evidence="2">INTEGRAL MEMBRANE PROTEIN (Rhomboid family)</fullName>
    </submittedName>
</protein>
<evidence type="ECO:0000256" key="1">
    <source>
        <dbReference type="SAM" id="MobiDB-lite"/>
    </source>
</evidence>
<accession>A0A6J4HVQ1</accession>
<feature type="non-terminal residue" evidence="2">
    <location>
        <position position="1"/>
    </location>
</feature>
<gene>
    <name evidence="2" type="ORF">AVDCRST_MAG42-1334</name>
</gene>
<proteinExistence type="predicted"/>
<organism evidence="2">
    <name type="scientific">uncultured Chthoniobacterales bacterium</name>
    <dbReference type="NCBI Taxonomy" id="1836801"/>
    <lineage>
        <taxon>Bacteria</taxon>
        <taxon>Pseudomonadati</taxon>
        <taxon>Verrucomicrobiota</taxon>
        <taxon>Spartobacteria</taxon>
        <taxon>Chthoniobacterales</taxon>
        <taxon>environmental samples</taxon>
    </lineage>
</organism>
<evidence type="ECO:0000313" key="2">
    <source>
        <dbReference type="EMBL" id="CAA9234760.1"/>
    </source>
</evidence>
<dbReference type="AlphaFoldDB" id="A0A6J4HVQ1"/>
<dbReference type="EMBL" id="CADCTA010000056">
    <property type="protein sequence ID" value="CAA9234760.1"/>
    <property type="molecule type" value="Genomic_DNA"/>
</dbReference>
<reference evidence="2" key="1">
    <citation type="submission" date="2020-02" db="EMBL/GenBank/DDBJ databases">
        <authorList>
            <person name="Meier V. D."/>
        </authorList>
    </citation>
    <scope>NUCLEOTIDE SEQUENCE</scope>
    <source>
        <strain evidence="2">AVDCRST_MAG42</strain>
    </source>
</reference>
<feature type="non-terminal residue" evidence="2">
    <location>
        <position position="139"/>
    </location>
</feature>
<feature type="region of interest" description="Disordered" evidence="1">
    <location>
        <begin position="116"/>
        <end position="139"/>
    </location>
</feature>
<sequence length="139" mass="15545">ECSLSFRRSRLLHPPFDLRSPARDAWGAEGLRNVRRQGGGCPADGICRLGGTCRWAVHSPRIADASDGFSLQRPPGGRVLYGTRVRRLAPRHQQRRTGGDLLLPLSVHVLLRARPLQPRPDDLPQPRERRRVGRPATLV</sequence>
<name>A0A6J4HVQ1_9BACT</name>